<evidence type="ECO:0000313" key="1">
    <source>
        <dbReference type="EMBL" id="OAL74684.1"/>
    </source>
</evidence>
<name>A0A178FRB2_TRIVO</name>
<dbReference type="Proteomes" id="UP000243519">
    <property type="component" value="Unassembled WGS sequence"/>
</dbReference>
<evidence type="ECO:0000313" key="2">
    <source>
        <dbReference type="Proteomes" id="UP000243519"/>
    </source>
</evidence>
<protein>
    <submittedName>
        <fullName evidence="1">Uncharacterized protein</fullName>
    </submittedName>
</protein>
<gene>
    <name evidence="1" type="ORF">A7D00_0278</name>
</gene>
<sequence>MPPSASRATSNPLYIDTETLFNFTKGINKAWVWCLLNQAPDPEHKLEDYTLKPDIQELRYMAGRIRFQQTFAGGHIHYRCFLPLREPFHGTFINPREPCAYDLRNCHPSLRECW</sequence>
<reference evidence="1 2" key="1">
    <citation type="submission" date="2016-05" db="EMBL/GenBank/DDBJ databases">
        <title>Genome sequencing of Trichophyton violaceum CMCC(F)T3l isolated from hair.</title>
        <authorList>
            <person name="Zhan P."/>
            <person name="Tao Y."/>
            <person name="Liu W."/>
        </authorList>
    </citation>
    <scope>NUCLEOTIDE SEQUENCE [LARGE SCALE GENOMIC DNA]</scope>
    <source>
        <strain evidence="2">CMCC(F)T3l</strain>
    </source>
</reference>
<comment type="caution">
    <text evidence="1">The sequence shown here is derived from an EMBL/GenBank/DDBJ whole genome shotgun (WGS) entry which is preliminary data.</text>
</comment>
<accession>A0A178FRB2</accession>
<organism evidence="1 2">
    <name type="scientific">Trichophyton violaceum</name>
    <dbReference type="NCBI Taxonomy" id="34388"/>
    <lineage>
        <taxon>Eukaryota</taxon>
        <taxon>Fungi</taxon>
        <taxon>Dikarya</taxon>
        <taxon>Ascomycota</taxon>
        <taxon>Pezizomycotina</taxon>
        <taxon>Eurotiomycetes</taxon>
        <taxon>Eurotiomycetidae</taxon>
        <taxon>Onygenales</taxon>
        <taxon>Arthrodermataceae</taxon>
        <taxon>Trichophyton</taxon>
    </lineage>
</organism>
<proteinExistence type="predicted"/>
<dbReference type="EMBL" id="LHPN01000001">
    <property type="protein sequence ID" value="OAL74684.1"/>
    <property type="molecule type" value="Genomic_DNA"/>
</dbReference>
<keyword evidence="2" id="KW-1185">Reference proteome</keyword>
<dbReference type="AlphaFoldDB" id="A0A178FRB2"/>